<dbReference type="Pfam" id="PF26251">
    <property type="entry name" value="TPR_TRAPPC9-Trs120"/>
    <property type="match status" value="1"/>
</dbReference>
<feature type="compositionally biased region" description="Low complexity" evidence="3">
    <location>
        <begin position="202"/>
        <end position="213"/>
    </location>
</feature>
<dbReference type="OrthoDB" id="27962at2759"/>
<evidence type="ECO:0000259" key="6">
    <source>
        <dbReference type="Pfam" id="PF26254"/>
    </source>
</evidence>
<protein>
    <submittedName>
        <fullName evidence="8">TRAPP II complex</fullName>
    </submittedName>
</protein>
<gene>
    <name evidence="8" type="ORF">SYNPS1DRAFT_29384</name>
</gene>
<feature type="domain" description="Trs120/TRAPPC9 N-terminal" evidence="4">
    <location>
        <begin position="6"/>
        <end position="297"/>
    </location>
</feature>
<feature type="compositionally biased region" description="Gly residues" evidence="3">
    <location>
        <begin position="214"/>
        <end position="223"/>
    </location>
</feature>
<dbReference type="AlphaFoldDB" id="A0A4P9YY46"/>
<feature type="compositionally biased region" description="Basic and acidic residues" evidence="3">
    <location>
        <begin position="684"/>
        <end position="696"/>
    </location>
</feature>
<dbReference type="Proteomes" id="UP000278143">
    <property type="component" value="Unassembled WGS sequence"/>
</dbReference>
<proteinExistence type="predicted"/>
<evidence type="ECO:0000256" key="1">
    <source>
        <dbReference type="ARBA" id="ARBA00004555"/>
    </source>
</evidence>
<feature type="region of interest" description="Disordered" evidence="3">
    <location>
        <begin position="675"/>
        <end position="707"/>
    </location>
</feature>
<evidence type="ECO:0000259" key="4">
    <source>
        <dbReference type="Pfam" id="PF08626"/>
    </source>
</evidence>
<dbReference type="InterPro" id="IPR058563">
    <property type="entry name" value="Trs120_TRAPPC9_N"/>
</dbReference>
<dbReference type="Pfam" id="PF08626">
    <property type="entry name" value="TRAPPC9-Trs120"/>
    <property type="match status" value="1"/>
</dbReference>
<feature type="domain" description="Trs120/TRAPPC9 TPR region" evidence="5">
    <location>
        <begin position="376"/>
        <end position="522"/>
    </location>
</feature>
<keyword evidence="9" id="KW-1185">Reference proteome</keyword>
<dbReference type="PANTHER" id="PTHR21512:SF5">
    <property type="entry name" value="TRAFFICKING PROTEIN PARTICLE COMPLEX SUBUNIT 9"/>
    <property type="match status" value="1"/>
</dbReference>
<evidence type="ECO:0000256" key="2">
    <source>
        <dbReference type="ARBA" id="ARBA00023034"/>
    </source>
</evidence>
<comment type="subcellular location">
    <subcellularLocation>
        <location evidence="1">Golgi apparatus</location>
    </subcellularLocation>
</comment>
<sequence length="1017" mass="112340">MTGLLDQARVRVLLVPIMPVPSSAEHVASFQRYARQLVAHSAVRVADLKAGAYTSSSSSSSGPTGSRWNEGKVRFNFVTELPREHEYLDEFQPYRQVLGVIGVACCSDFANLDEIHKEFQTSTKDFSRSVVRRCVAFEPRDDQRTHDLDGVTVIPRHGEIDTYLERFMQEFGQLLLDAFGIMIAAIERRTIISTPDVGRPATPTNNTSNNPGGSTTGGGGGQPGQPPTSMNAQLQQTASSYFRTGSPAGSMTGTSAASGGGGSAATNEAKARKRTPGRAQKLIGDLLVLSGRLPDAVVAPAIAYRGTRRGPAAFVECGHGHVVWLHVRSGGAYGGHVDGHAAQVPGRDSDAVPRDRHHVRAGAGVAGGIAFGTVAADLLGEAGALRKRAFWLRRVTTQLFPLLHQTAMREDMSRKEIKQQLIACLNSVCPAYGIENYTPAAADVRVACEEEQLDPSGAFGWAVLQVDVLRECIRVCEIVRDYDRMVHYATQLLRRRRDYLHRDDQARIAGSLHRMVAHATSIGVRKQFNGLFWHNGFLRHLEACKPLEHRRPHLRKRRLHSGTETGTDPFIYNPFAKKTGEDTRKMIWVVNEPVYTMVTLWNPFAFDLELQEIRLITDGVAFESESAAALIPAGAPLTLRISGTPKEAGQLSIRGCSVVVFGGVYEEFYLRSPCDEEGGGDDSDGSRRVQATERQKTQLAIRQRPKHRQYMHTQWTRSIQAVDRRGCRHKDDANHRLLTSTTMTITLENIGREAVNFIMPTFTENPTPPPTGNHQLRPSKEDTYEQDRFLAYTHAFQWPLDAAAGEDSTCVTIMPGSTYDLTVGLYGKRNSTGGSIQIDYGHEQQCDEAAEDGNTPSDIVYTRQLSVPVLLTVRRTLELLNADVLMVNQRDVCLSEAEAMSMINQMIEHHRDQWCLLTLDVRNIWSTPFHLQFSLKQPSHTTATSDADEADAAIAHTSVMIQPGAAKRILLPVERLALRDEAQQPIPLVNKQFVVDKGPKLEAKFAPKSRRGAWPNG</sequence>
<name>A0A4P9YY46_9FUNG</name>
<reference evidence="9" key="1">
    <citation type="journal article" date="2018" name="Nat. Microbiol.">
        <title>Leveraging single-cell genomics to expand the fungal tree of life.</title>
        <authorList>
            <person name="Ahrendt S.R."/>
            <person name="Quandt C.A."/>
            <person name="Ciobanu D."/>
            <person name="Clum A."/>
            <person name="Salamov A."/>
            <person name="Andreopoulos B."/>
            <person name="Cheng J.F."/>
            <person name="Woyke T."/>
            <person name="Pelin A."/>
            <person name="Henrissat B."/>
            <person name="Reynolds N.K."/>
            <person name="Benny G.L."/>
            <person name="Smith M.E."/>
            <person name="James T.Y."/>
            <person name="Grigoriev I.V."/>
        </authorList>
    </citation>
    <scope>NUCLEOTIDE SEQUENCE [LARGE SCALE GENOMIC DNA]</scope>
    <source>
        <strain evidence="9">Benny S71-1</strain>
    </source>
</reference>
<evidence type="ECO:0000259" key="7">
    <source>
        <dbReference type="Pfam" id="PF26282"/>
    </source>
</evidence>
<evidence type="ECO:0000313" key="8">
    <source>
        <dbReference type="EMBL" id="RKP24868.1"/>
    </source>
</evidence>
<dbReference type="GO" id="GO:0005802">
    <property type="term" value="C:trans-Golgi network"/>
    <property type="evidence" value="ECO:0007669"/>
    <property type="project" value="TreeGrafter"/>
</dbReference>
<dbReference type="InterPro" id="IPR058567">
    <property type="entry name" value="Ig_TRAPPC9_Trs120_3rd"/>
</dbReference>
<evidence type="ECO:0000259" key="5">
    <source>
        <dbReference type="Pfam" id="PF26251"/>
    </source>
</evidence>
<feature type="compositionally biased region" description="Polar residues" evidence="3">
    <location>
        <begin position="230"/>
        <end position="243"/>
    </location>
</feature>
<evidence type="ECO:0000313" key="9">
    <source>
        <dbReference type="Proteomes" id="UP000278143"/>
    </source>
</evidence>
<accession>A0A4P9YY46</accession>
<feature type="domain" description="Trs120/TRAPPC9 first Ig-like" evidence="6">
    <location>
        <begin position="543"/>
        <end position="688"/>
    </location>
</feature>
<dbReference type="PANTHER" id="PTHR21512">
    <property type="entry name" value="TRAFFICKING PROTEIN PARTICLE COMPLEX SUBUNIT 9"/>
    <property type="match status" value="1"/>
</dbReference>
<feature type="domain" description="Trs120/TRAPPC9 third Ig-like" evidence="7">
    <location>
        <begin position="878"/>
        <end position="1003"/>
    </location>
</feature>
<keyword evidence="2" id="KW-0333">Golgi apparatus</keyword>
<organism evidence="8 9">
    <name type="scientific">Syncephalis pseudoplumigaleata</name>
    <dbReference type="NCBI Taxonomy" id="1712513"/>
    <lineage>
        <taxon>Eukaryota</taxon>
        <taxon>Fungi</taxon>
        <taxon>Fungi incertae sedis</taxon>
        <taxon>Zoopagomycota</taxon>
        <taxon>Zoopagomycotina</taxon>
        <taxon>Zoopagomycetes</taxon>
        <taxon>Zoopagales</taxon>
        <taxon>Piptocephalidaceae</taxon>
        <taxon>Syncephalis</taxon>
    </lineage>
</organism>
<dbReference type="Pfam" id="PF26282">
    <property type="entry name" value="Ig_TRAPPC9-Trs120_3rd"/>
    <property type="match status" value="1"/>
</dbReference>
<dbReference type="Pfam" id="PF26254">
    <property type="entry name" value="Ig_TRAPPC9-Trs120_1st"/>
    <property type="match status" value="1"/>
</dbReference>
<dbReference type="InterPro" id="IPR058564">
    <property type="entry name" value="TPR_TRAPPC9_Trs120"/>
</dbReference>
<feature type="compositionally biased region" description="Low complexity" evidence="3">
    <location>
        <begin position="244"/>
        <end position="257"/>
    </location>
</feature>
<evidence type="ECO:0000256" key="3">
    <source>
        <dbReference type="SAM" id="MobiDB-lite"/>
    </source>
</evidence>
<dbReference type="InterPro" id="IPR013935">
    <property type="entry name" value="Trs120_TRAPPC9"/>
</dbReference>
<dbReference type="InterPro" id="IPR058565">
    <property type="entry name" value="Ig_TRAPPC9_Trs120_1st"/>
</dbReference>
<feature type="region of interest" description="Disordered" evidence="3">
    <location>
        <begin position="195"/>
        <end position="277"/>
    </location>
</feature>
<dbReference type="EMBL" id="KZ989995">
    <property type="protein sequence ID" value="RKP24868.1"/>
    <property type="molecule type" value="Genomic_DNA"/>
</dbReference>
<dbReference type="Pfam" id="PF26280">
    <property type="entry name" value="Ig_TRAPPC9-Trs120_2nd"/>
    <property type="match status" value="1"/>
</dbReference>